<gene>
    <name evidence="4" type="ORF">X943_003424</name>
</gene>
<evidence type="ECO:0000256" key="1">
    <source>
        <dbReference type="ARBA" id="ARBA00004370"/>
    </source>
</evidence>
<comment type="caution">
    <text evidence="4">The sequence shown here is derived from an EMBL/GenBank/DDBJ whole genome shotgun (WGS) entry which is preliminary data.</text>
</comment>
<evidence type="ECO:0000313" key="4">
    <source>
        <dbReference type="EMBL" id="KAK1939799.1"/>
    </source>
</evidence>
<evidence type="ECO:0000256" key="3">
    <source>
        <dbReference type="ARBA" id="ARBA00023136"/>
    </source>
</evidence>
<dbReference type="GO" id="GO:0016020">
    <property type="term" value="C:membrane"/>
    <property type="evidence" value="ECO:0007669"/>
    <property type="project" value="UniProtKB-SubCell"/>
</dbReference>
<dbReference type="AlphaFoldDB" id="A0AAD9GK01"/>
<dbReference type="InterPro" id="IPR023395">
    <property type="entry name" value="MCP_dom_sf"/>
</dbReference>
<reference evidence="4" key="1">
    <citation type="journal article" date="2014" name="Nucleic Acids Res.">
        <title>The evolutionary dynamics of variant antigen genes in Babesia reveal a history of genomic innovation underlying host-parasite interaction.</title>
        <authorList>
            <person name="Jackson A.P."/>
            <person name="Otto T.D."/>
            <person name="Darby A."/>
            <person name="Ramaprasad A."/>
            <person name="Xia D."/>
            <person name="Echaide I.E."/>
            <person name="Farber M."/>
            <person name="Gahlot S."/>
            <person name="Gamble J."/>
            <person name="Gupta D."/>
            <person name="Gupta Y."/>
            <person name="Jackson L."/>
            <person name="Malandrin L."/>
            <person name="Malas T.B."/>
            <person name="Moussa E."/>
            <person name="Nair M."/>
            <person name="Reid A.J."/>
            <person name="Sanders M."/>
            <person name="Sharma J."/>
            <person name="Tracey A."/>
            <person name="Quail M.A."/>
            <person name="Weir W."/>
            <person name="Wastling J.M."/>
            <person name="Hall N."/>
            <person name="Willadsen P."/>
            <person name="Lingelbach K."/>
            <person name="Shiels B."/>
            <person name="Tait A."/>
            <person name="Berriman M."/>
            <person name="Allred D.R."/>
            <person name="Pain A."/>
        </authorList>
    </citation>
    <scope>NUCLEOTIDE SEQUENCE</scope>
    <source>
        <strain evidence="4">1802A</strain>
    </source>
</reference>
<organism evidence="4 5">
    <name type="scientific">Babesia divergens</name>
    <dbReference type="NCBI Taxonomy" id="32595"/>
    <lineage>
        <taxon>Eukaryota</taxon>
        <taxon>Sar</taxon>
        <taxon>Alveolata</taxon>
        <taxon>Apicomplexa</taxon>
        <taxon>Aconoidasida</taxon>
        <taxon>Piroplasmida</taxon>
        <taxon>Babesiidae</taxon>
        <taxon>Babesia</taxon>
    </lineage>
</organism>
<keyword evidence="2" id="KW-0812">Transmembrane</keyword>
<dbReference type="Proteomes" id="UP001195914">
    <property type="component" value="Unassembled WGS sequence"/>
</dbReference>
<comment type="subcellular location">
    <subcellularLocation>
        <location evidence="1">Membrane</location>
    </subcellularLocation>
</comment>
<name>A0AAD9GK01_BABDI</name>
<sequence>MINIHNDRFERLKQNLLKLNEKKRKKRVGETRIHLTQYFSHVIPLATQRFVFSPIYRSCAACQAGSMHLYNVISPNNLTPLKVLGGLYDAVGFRKLWSLSRVHILSGAMFPGVVICGKSISSQGVLSSSNAAFPNRYMHTALLCNAAHLFSYPFDVAFGRLSSTFNTDVSLWKYFRSTYGKYGVERLYSGYTLCAASTALHLLVALPLNEHLQGKLRERLSHQIDMNPIATSTIRPLEPRGTLRTQMIHSHLELNPIEMFPLNIVFGSFAAFIARTVTYPLDTLRYERFVTNNSHGINKAD</sequence>
<evidence type="ECO:0008006" key="6">
    <source>
        <dbReference type="Google" id="ProtNLM"/>
    </source>
</evidence>
<accession>A0AAD9GK01</accession>
<dbReference type="SUPFAM" id="SSF103506">
    <property type="entry name" value="Mitochondrial carrier"/>
    <property type="match status" value="1"/>
</dbReference>
<evidence type="ECO:0000256" key="2">
    <source>
        <dbReference type="ARBA" id="ARBA00022692"/>
    </source>
</evidence>
<reference evidence="4" key="2">
    <citation type="submission" date="2021-05" db="EMBL/GenBank/DDBJ databases">
        <authorList>
            <person name="Pain A."/>
        </authorList>
    </citation>
    <scope>NUCLEOTIDE SEQUENCE</scope>
    <source>
        <strain evidence="4">1802A</strain>
    </source>
</reference>
<protein>
    <recommendedName>
        <fullName evidence="6">Mitochondrial carrier protein</fullName>
    </recommendedName>
</protein>
<keyword evidence="3" id="KW-0472">Membrane</keyword>
<evidence type="ECO:0000313" key="5">
    <source>
        <dbReference type="Proteomes" id="UP001195914"/>
    </source>
</evidence>
<dbReference type="Gene3D" id="1.50.40.10">
    <property type="entry name" value="Mitochondrial carrier domain"/>
    <property type="match status" value="1"/>
</dbReference>
<proteinExistence type="predicted"/>
<dbReference type="EMBL" id="JAHBMH010000007">
    <property type="protein sequence ID" value="KAK1939799.1"/>
    <property type="molecule type" value="Genomic_DNA"/>
</dbReference>
<keyword evidence="5" id="KW-1185">Reference proteome</keyword>